<sequence length="138" mass="14562">MQQESVALSCLQKSTYLDCIKAISNNEADGISLDGGQVFEAGLAPYKLKPIAAEVYEQSGGTSSCNILNPSGGNKLVVHRPAFSSRAATLFLLGVGDVGPGFQIPEGKGWGQVTPKCESSPMAIESLQWKGEEPVSQF</sequence>
<dbReference type="SUPFAM" id="SSF53850">
    <property type="entry name" value="Periplasmic binding protein-like II"/>
    <property type="match status" value="1"/>
</dbReference>
<reference evidence="2" key="1">
    <citation type="journal article" date="2013" name="Science">
        <title>Genomic diversity and evolution of the head crest in the rock pigeon.</title>
        <authorList>
            <person name="Shapiro M.D."/>
            <person name="Kronenberg Z."/>
            <person name="Li C."/>
            <person name="Domyan E.T."/>
            <person name="Pan H."/>
            <person name="Campbell M."/>
            <person name="Tan H."/>
            <person name="Huff C.D."/>
            <person name="Hu H."/>
            <person name="Vickrey A.I."/>
            <person name="Nielsen S.C."/>
            <person name="Stringham S.A."/>
            <person name="Hu H."/>
            <person name="Willerslev E."/>
            <person name="Gilbert M.T."/>
            <person name="Yandell M."/>
            <person name="Zhang G."/>
            <person name="Wang J."/>
        </authorList>
    </citation>
    <scope>NUCLEOTIDE SEQUENCE [LARGE SCALE GENOMIC DNA]</scope>
    <source>
        <tissue evidence="2">Blood</tissue>
    </source>
</reference>
<accession>R7VVX1</accession>
<evidence type="ECO:0000259" key="1">
    <source>
        <dbReference type="PROSITE" id="PS51408"/>
    </source>
</evidence>
<dbReference type="GO" id="GO:0005886">
    <property type="term" value="C:plasma membrane"/>
    <property type="evidence" value="ECO:0007669"/>
    <property type="project" value="TreeGrafter"/>
</dbReference>
<protein>
    <submittedName>
        <fullName evidence="2">Ovotransferrin</fullName>
    </submittedName>
</protein>
<dbReference type="GO" id="GO:0005769">
    <property type="term" value="C:early endosome"/>
    <property type="evidence" value="ECO:0007669"/>
    <property type="project" value="TreeGrafter"/>
</dbReference>
<dbReference type="EMBL" id="KB389222">
    <property type="protein sequence ID" value="EMC90760.1"/>
    <property type="molecule type" value="Genomic_DNA"/>
</dbReference>
<dbReference type="GO" id="GO:0055037">
    <property type="term" value="C:recycling endosome"/>
    <property type="evidence" value="ECO:0007669"/>
    <property type="project" value="TreeGrafter"/>
</dbReference>
<proteinExistence type="predicted"/>
<dbReference type="GO" id="GO:0006826">
    <property type="term" value="P:iron ion transport"/>
    <property type="evidence" value="ECO:0007669"/>
    <property type="project" value="TreeGrafter"/>
</dbReference>
<feature type="domain" description="Transferrin-like" evidence="1">
    <location>
        <begin position="1"/>
        <end position="138"/>
    </location>
</feature>
<dbReference type="PRINTS" id="PR00422">
    <property type="entry name" value="TRANSFERRIN"/>
</dbReference>
<dbReference type="InterPro" id="IPR001156">
    <property type="entry name" value="Transferrin-like_dom"/>
</dbReference>
<gene>
    <name evidence="2" type="ORF">A306_00049</name>
</gene>
<dbReference type="eggNOG" id="ENOG502QT0C">
    <property type="taxonomic scope" value="Eukaryota"/>
</dbReference>
<name>R7VVX1_COLLI</name>
<organism evidence="2">
    <name type="scientific">Columba livia</name>
    <name type="common">Rock dove</name>
    <dbReference type="NCBI Taxonomy" id="8932"/>
    <lineage>
        <taxon>Eukaryota</taxon>
        <taxon>Metazoa</taxon>
        <taxon>Chordata</taxon>
        <taxon>Craniata</taxon>
        <taxon>Vertebrata</taxon>
        <taxon>Euteleostomi</taxon>
        <taxon>Archelosauria</taxon>
        <taxon>Archosauria</taxon>
        <taxon>Dinosauria</taxon>
        <taxon>Saurischia</taxon>
        <taxon>Theropoda</taxon>
        <taxon>Coelurosauria</taxon>
        <taxon>Aves</taxon>
        <taxon>Neognathae</taxon>
        <taxon>Neoaves</taxon>
        <taxon>Columbimorphae</taxon>
        <taxon>Columbiformes</taxon>
        <taxon>Columbidae</taxon>
        <taxon>Columba</taxon>
    </lineage>
</organism>
<dbReference type="Pfam" id="PF00405">
    <property type="entry name" value="Transferrin"/>
    <property type="match status" value="1"/>
</dbReference>
<dbReference type="PROSITE" id="PS51408">
    <property type="entry name" value="TRANSFERRIN_LIKE_4"/>
    <property type="match status" value="1"/>
</dbReference>
<dbReference type="Gene3D" id="3.40.190.10">
    <property type="entry name" value="Periplasmic binding protein-like II"/>
    <property type="match status" value="1"/>
</dbReference>
<dbReference type="PANTHER" id="PTHR11485:SF31">
    <property type="entry name" value="SEROTRANSFERRIN"/>
    <property type="match status" value="1"/>
</dbReference>
<evidence type="ECO:0000313" key="2">
    <source>
        <dbReference type="EMBL" id="EMC90760.1"/>
    </source>
</evidence>
<dbReference type="GO" id="GO:0005615">
    <property type="term" value="C:extracellular space"/>
    <property type="evidence" value="ECO:0007669"/>
    <property type="project" value="TreeGrafter"/>
</dbReference>
<dbReference type="AlphaFoldDB" id="R7VVX1"/>
<dbReference type="GO" id="GO:0019731">
    <property type="term" value="P:antibacterial humoral response"/>
    <property type="evidence" value="ECO:0007669"/>
    <property type="project" value="TreeGrafter"/>
</dbReference>
<dbReference type="PANTHER" id="PTHR11485">
    <property type="entry name" value="TRANSFERRIN"/>
    <property type="match status" value="1"/>
</dbReference>